<sequence>MADALLEFSDKIFMSDTFTIPLSQAELANLVDTSRESVSRVLSEFDKDGIIDVKGKQIEIVNKKSLKLISQNG</sequence>
<dbReference type="InterPro" id="IPR012318">
    <property type="entry name" value="HTH_CRP"/>
</dbReference>
<protein>
    <recommendedName>
        <fullName evidence="1">HTH crp-type domain-containing protein</fullName>
    </recommendedName>
</protein>
<gene>
    <name evidence="2" type="ORF">SDC9_148437</name>
</gene>
<dbReference type="InterPro" id="IPR036390">
    <property type="entry name" value="WH_DNA-bd_sf"/>
</dbReference>
<evidence type="ECO:0000259" key="1">
    <source>
        <dbReference type="PROSITE" id="PS51063"/>
    </source>
</evidence>
<accession>A0A645EH29</accession>
<feature type="domain" description="HTH crp-type" evidence="1">
    <location>
        <begin position="1"/>
        <end position="64"/>
    </location>
</feature>
<dbReference type="AlphaFoldDB" id="A0A645EH29"/>
<dbReference type="Gene3D" id="1.10.10.10">
    <property type="entry name" value="Winged helix-like DNA-binding domain superfamily/Winged helix DNA-binding domain"/>
    <property type="match status" value="1"/>
</dbReference>
<dbReference type="PRINTS" id="PR00034">
    <property type="entry name" value="HTHCRP"/>
</dbReference>
<evidence type="ECO:0000313" key="2">
    <source>
        <dbReference type="EMBL" id="MPN01231.1"/>
    </source>
</evidence>
<dbReference type="SUPFAM" id="SSF46785">
    <property type="entry name" value="Winged helix' DNA-binding domain"/>
    <property type="match status" value="1"/>
</dbReference>
<dbReference type="EMBL" id="VSSQ01047250">
    <property type="protein sequence ID" value="MPN01231.1"/>
    <property type="molecule type" value="Genomic_DNA"/>
</dbReference>
<name>A0A645EH29_9ZZZZ</name>
<reference evidence="2" key="1">
    <citation type="submission" date="2019-08" db="EMBL/GenBank/DDBJ databases">
        <authorList>
            <person name="Kucharzyk K."/>
            <person name="Murdoch R.W."/>
            <person name="Higgins S."/>
            <person name="Loffler F."/>
        </authorList>
    </citation>
    <scope>NUCLEOTIDE SEQUENCE</scope>
</reference>
<dbReference type="GO" id="GO:0006355">
    <property type="term" value="P:regulation of DNA-templated transcription"/>
    <property type="evidence" value="ECO:0007669"/>
    <property type="project" value="InterPro"/>
</dbReference>
<dbReference type="GO" id="GO:0003677">
    <property type="term" value="F:DNA binding"/>
    <property type="evidence" value="ECO:0007669"/>
    <property type="project" value="InterPro"/>
</dbReference>
<dbReference type="SMART" id="SM00419">
    <property type="entry name" value="HTH_CRP"/>
    <property type="match status" value="1"/>
</dbReference>
<proteinExistence type="predicted"/>
<comment type="caution">
    <text evidence="2">The sequence shown here is derived from an EMBL/GenBank/DDBJ whole genome shotgun (WGS) entry which is preliminary data.</text>
</comment>
<dbReference type="InterPro" id="IPR036388">
    <property type="entry name" value="WH-like_DNA-bd_sf"/>
</dbReference>
<dbReference type="Pfam" id="PF13545">
    <property type="entry name" value="HTH_Crp_2"/>
    <property type="match status" value="1"/>
</dbReference>
<dbReference type="PROSITE" id="PS51063">
    <property type="entry name" value="HTH_CRP_2"/>
    <property type="match status" value="1"/>
</dbReference>
<organism evidence="2">
    <name type="scientific">bioreactor metagenome</name>
    <dbReference type="NCBI Taxonomy" id="1076179"/>
    <lineage>
        <taxon>unclassified sequences</taxon>
        <taxon>metagenomes</taxon>
        <taxon>ecological metagenomes</taxon>
    </lineage>
</organism>